<feature type="transmembrane region" description="Helical" evidence="1">
    <location>
        <begin position="64"/>
        <end position="82"/>
    </location>
</feature>
<sequence length="83" mass="9485">MRVCPVVHLTHLSTEWTCLVSIDLVEAGNHESYLDAEEAMLVNLHCLTLLFPLLYYASEYTTTLSCFSSCMLVILFRCTFTFL</sequence>
<keyword evidence="1" id="KW-0812">Transmembrane</keyword>
<dbReference type="Proteomes" id="UP001367508">
    <property type="component" value="Unassembled WGS sequence"/>
</dbReference>
<name>A0AAN9JX51_CANGL</name>
<evidence type="ECO:0000313" key="2">
    <source>
        <dbReference type="EMBL" id="KAK7305939.1"/>
    </source>
</evidence>
<keyword evidence="1" id="KW-1133">Transmembrane helix</keyword>
<keyword evidence="1" id="KW-0472">Membrane</keyword>
<evidence type="ECO:0000313" key="3">
    <source>
        <dbReference type="Proteomes" id="UP001367508"/>
    </source>
</evidence>
<proteinExistence type="predicted"/>
<dbReference type="EMBL" id="JAYMYQ010000011">
    <property type="protein sequence ID" value="KAK7305939.1"/>
    <property type="molecule type" value="Genomic_DNA"/>
</dbReference>
<gene>
    <name evidence="2" type="ORF">VNO77_43852</name>
</gene>
<evidence type="ECO:0000256" key="1">
    <source>
        <dbReference type="SAM" id="Phobius"/>
    </source>
</evidence>
<comment type="caution">
    <text evidence="2">The sequence shown here is derived from an EMBL/GenBank/DDBJ whole genome shotgun (WGS) entry which is preliminary data.</text>
</comment>
<protein>
    <submittedName>
        <fullName evidence="2">Uncharacterized protein</fullName>
    </submittedName>
</protein>
<organism evidence="2 3">
    <name type="scientific">Canavalia gladiata</name>
    <name type="common">Sword bean</name>
    <name type="synonym">Dolichos gladiatus</name>
    <dbReference type="NCBI Taxonomy" id="3824"/>
    <lineage>
        <taxon>Eukaryota</taxon>
        <taxon>Viridiplantae</taxon>
        <taxon>Streptophyta</taxon>
        <taxon>Embryophyta</taxon>
        <taxon>Tracheophyta</taxon>
        <taxon>Spermatophyta</taxon>
        <taxon>Magnoliopsida</taxon>
        <taxon>eudicotyledons</taxon>
        <taxon>Gunneridae</taxon>
        <taxon>Pentapetalae</taxon>
        <taxon>rosids</taxon>
        <taxon>fabids</taxon>
        <taxon>Fabales</taxon>
        <taxon>Fabaceae</taxon>
        <taxon>Papilionoideae</taxon>
        <taxon>50 kb inversion clade</taxon>
        <taxon>NPAAA clade</taxon>
        <taxon>indigoferoid/millettioid clade</taxon>
        <taxon>Phaseoleae</taxon>
        <taxon>Canavalia</taxon>
    </lineage>
</organism>
<keyword evidence="3" id="KW-1185">Reference proteome</keyword>
<accession>A0AAN9JX51</accession>
<dbReference type="AlphaFoldDB" id="A0AAN9JX51"/>
<reference evidence="2 3" key="1">
    <citation type="submission" date="2024-01" db="EMBL/GenBank/DDBJ databases">
        <title>The genomes of 5 underutilized Papilionoideae crops provide insights into root nodulation and disease resistanc.</title>
        <authorList>
            <person name="Jiang F."/>
        </authorList>
    </citation>
    <scope>NUCLEOTIDE SEQUENCE [LARGE SCALE GENOMIC DNA]</scope>
    <source>
        <strain evidence="2">LVBAO_FW01</strain>
        <tissue evidence="2">Leaves</tissue>
    </source>
</reference>